<dbReference type="AlphaFoldDB" id="A0A9D5C3F8"/>
<feature type="compositionally biased region" description="Polar residues" evidence="1">
    <location>
        <begin position="816"/>
        <end position="833"/>
    </location>
</feature>
<feature type="region of interest" description="Disordered" evidence="1">
    <location>
        <begin position="428"/>
        <end position="468"/>
    </location>
</feature>
<comment type="caution">
    <text evidence="2">The sequence shown here is derived from an EMBL/GenBank/DDBJ whole genome shotgun (WGS) entry which is preliminary data.</text>
</comment>
<feature type="compositionally biased region" description="Polar residues" evidence="1">
    <location>
        <begin position="737"/>
        <end position="746"/>
    </location>
</feature>
<name>A0A9D5C3F8_9LILI</name>
<dbReference type="PANTHER" id="PTHR35767">
    <property type="entry name" value="HAPLESS PROTEIN"/>
    <property type="match status" value="1"/>
</dbReference>
<proteinExistence type="predicted"/>
<dbReference type="PANTHER" id="PTHR35767:SF1">
    <property type="entry name" value="HAPLESS PROTEIN"/>
    <property type="match status" value="1"/>
</dbReference>
<evidence type="ECO:0008006" key="4">
    <source>
        <dbReference type="Google" id="ProtNLM"/>
    </source>
</evidence>
<evidence type="ECO:0000256" key="1">
    <source>
        <dbReference type="SAM" id="MobiDB-lite"/>
    </source>
</evidence>
<feature type="region of interest" description="Disordered" evidence="1">
    <location>
        <begin position="702"/>
        <end position="746"/>
    </location>
</feature>
<evidence type="ECO:0000313" key="2">
    <source>
        <dbReference type="EMBL" id="KAJ0965247.1"/>
    </source>
</evidence>
<reference evidence="2" key="1">
    <citation type="submission" date="2021-03" db="EMBL/GenBank/DDBJ databases">
        <authorList>
            <person name="Li Z."/>
            <person name="Yang C."/>
        </authorList>
    </citation>
    <scope>NUCLEOTIDE SEQUENCE</scope>
    <source>
        <strain evidence="2">Dzin_1.0</strain>
        <tissue evidence="2">Leaf</tissue>
    </source>
</reference>
<evidence type="ECO:0000313" key="3">
    <source>
        <dbReference type="Proteomes" id="UP001085076"/>
    </source>
</evidence>
<gene>
    <name evidence="2" type="ORF">J5N97_026385</name>
</gene>
<organism evidence="2 3">
    <name type="scientific">Dioscorea zingiberensis</name>
    <dbReference type="NCBI Taxonomy" id="325984"/>
    <lineage>
        <taxon>Eukaryota</taxon>
        <taxon>Viridiplantae</taxon>
        <taxon>Streptophyta</taxon>
        <taxon>Embryophyta</taxon>
        <taxon>Tracheophyta</taxon>
        <taxon>Spermatophyta</taxon>
        <taxon>Magnoliopsida</taxon>
        <taxon>Liliopsida</taxon>
        <taxon>Dioscoreales</taxon>
        <taxon>Dioscoreaceae</taxon>
        <taxon>Dioscorea</taxon>
    </lineage>
</organism>
<feature type="region of interest" description="Disordered" evidence="1">
    <location>
        <begin position="809"/>
        <end position="841"/>
    </location>
</feature>
<feature type="compositionally biased region" description="Basic and acidic residues" evidence="1">
    <location>
        <begin position="645"/>
        <end position="663"/>
    </location>
</feature>
<reference evidence="2" key="2">
    <citation type="journal article" date="2022" name="Hortic Res">
        <title>The genome of Dioscorea zingiberensis sheds light on the biosynthesis, origin and evolution of the medicinally important diosgenin saponins.</title>
        <authorList>
            <person name="Li Y."/>
            <person name="Tan C."/>
            <person name="Li Z."/>
            <person name="Guo J."/>
            <person name="Li S."/>
            <person name="Chen X."/>
            <person name="Wang C."/>
            <person name="Dai X."/>
            <person name="Yang H."/>
            <person name="Song W."/>
            <person name="Hou L."/>
            <person name="Xu J."/>
            <person name="Tong Z."/>
            <person name="Xu A."/>
            <person name="Yuan X."/>
            <person name="Wang W."/>
            <person name="Yang Q."/>
            <person name="Chen L."/>
            <person name="Sun Z."/>
            <person name="Wang K."/>
            <person name="Pan B."/>
            <person name="Chen J."/>
            <person name="Bao Y."/>
            <person name="Liu F."/>
            <person name="Qi X."/>
            <person name="Gang D.R."/>
            <person name="Wen J."/>
            <person name="Li J."/>
        </authorList>
    </citation>
    <scope>NUCLEOTIDE SEQUENCE</scope>
    <source>
        <strain evidence="2">Dzin_1.0</strain>
    </source>
</reference>
<protein>
    <recommendedName>
        <fullName evidence="4">UBZ4-type domain-containing protein</fullName>
    </recommendedName>
</protein>
<sequence>MLSVENNPEIPCPFNLPAVKTDEKVHDQLGGTQSPSFCIRNHVFESRSKNIGLNWPFRQHCLQICLSRGINDVLPPYEPPDLVRVKCSKKRIVECSQTELKVDVSRNEFVLEESVVEVQSIVTTPDQTARNSSPNSELLSLVHVSRGVSEESSELQRKLEVSEKKCKLVVKLGSSSEITREEDLASNCSEISDPMASKVCPVCRIFVSTSNTTLNAHIDQCLSSETDGKSLVNSSSNIKVKPRKKRLMVDIYATAPRCSLEDLDRRNGRTWASDSAVLAPTSEVNTEAKRPKLCPEDTGADENEGAVYVDSNGIKLRILSKFNDALASMPKEDLKSRKETGDLKDQCNSLINKKKQFGSKYIKSKPQNKKLNFFKLSDSKIQAEAEEECEEDGYQEKEESLLQKMNSQDQSKGNVLLTIIPRVSSKRSDLQRKINNNNNIRGNLENTSSNTRTPLVETNRPRIADPSAAIQSHTVRSMDILSNTADITDNGKMSTAINSVIKSKLTSKSGNSDCGLTVKVLKSKGIILSSPKSKKEVCRNSSPKSDYIPELTTRASRSCQSSLAARKKSTLKKSNLVRKAFADEIETKHSIFKKLHKCRSMLGTGKKRGKSASDTDELSGPTKNAVSGSTTTNKAIQIQQSKNHSISETKSRRGGEEVTSMDKGKGIVSKMKIKVPTFTGDMVTNSGEEVVAGRLCRTVSASECTPASSAELGRDPSSEEHMHLPTSPNERERQCRDGTNNEVASTNDQMAGEGETRMEEHSCQLDAISIQESSACLSSQEDPGLEIPLDNSSITSNRIMSSNTDNLAIDGEPSGSAVSTASTISPSSPNEPNGSKMDGFGKLSLQQSENLKLPSMSSIKVAEGTNTERRNQEIEAIVSAKELVQLSDAQVCCCSRRDYLDREPQFSTMHISSGKQMVSNLQIKPITPPFSHCSSFRADMESPTASISTMASSDSAIKVPTIHDLSSPSPTQSTSKPVLRLMGKNLTVECKEESTQLPSPMSDTTPSSQGFSNHHPFHYQHQQHQQHFMGVPPLIFSQAPSMANQQIPLHSYGMLRELNVIDDTVPRANTSSAAIPASNLFQHRPFSYFQPHSQLIPLEFHNGFQPSFDNSRVAPRGSAAGDSVPLPPGTLRLPPPFISHLHPSFFYPAMR</sequence>
<dbReference type="Proteomes" id="UP001085076">
    <property type="component" value="Miscellaneous, Linkage group lg08"/>
</dbReference>
<keyword evidence="3" id="KW-1185">Reference proteome</keyword>
<dbReference type="EMBL" id="JAGGNH010000008">
    <property type="protein sequence ID" value="KAJ0965247.1"/>
    <property type="molecule type" value="Genomic_DNA"/>
</dbReference>
<accession>A0A9D5C3F8</accession>
<dbReference type="Gene3D" id="3.30.160.60">
    <property type="entry name" value="Classic Zinc Finger"/>
    <property type="match status" value="1"/>
</dbReference>
<feature type="region of interest" description="Disordered" evidence="1">
    <location>
        <begin position="387"/>
        <end position="408"/>
    </location>
</feature>
<feature type="compositionally biased region" description="Basic and acidic residues" evidence="1">
    <location>
        <begin position="712"/>
        <end position="736"/>
    </location>
</feature>
<feature type="compositionally biased region" description="Polar residues" evidence="1">
    <location>
        <begin position="621"/>
        <end position="644"/>
    </location>
</feature>
<dbReference type="OrthoDB" id="1929441at2759"/>
<feature type="compositionally biased region" description="Low complexity" evidence="1">
    <location>
        <begin position="435"/>
        <end position="446"/>
    </location>
</feature>
<feature type="region of interest" description="Disordered" evidence="1">
    <location>
        <begin position="603"/>
        <end position="663"/>
    </location>
</feature>